<proteinExistence type="predicted"/>
<gene>
    <name evidence="1" type="ORF">TSUD_385780</name>
</gene>
<sequence>MGIKITDLANYVVPNPSLIRLCFFDFDASRVTSKLRYYPKEYVRQFMAEAMSFVLRTAPDQQLERGIRRVIKEAAKKAIEKKKQKGSEEACH</sequence>
<evidence type="ECO:0000313" key="1">
    <source>
        <dbReference type="EMBL" id="GAU23590.1"/>
    </source>
</evidence>
<dbReference type="GO" id="GO:0032040">
    <property type="term" value="C:small-subunit processome"/>
    <property type="evidence" value="ECO:0007669"/>
    <property type="project" value="TreeGrafter"/>
</dbReference>
<accession>A0A2Z6MJM5</accession>
<dbReference type="EMBL" id="DF973272">
    <property type="protein sequence ID" value="GAU23590.1"/>
    <property type="molecule type" value="Genomic_DNA"/>
</dbReference>
<evidence type="ECO:0000313" key="2">
    <source>
        <dbReference type="Proteomes" id="UP000242715"/>
    </source>
</evidence>
<dbReference type="InterPro" id="IPR052575">
    <property type="entry name" value="SSU_processome_comp_20"/>
</dbReference>
<protein>
    <submittedName>
        <fullName evidence="1">Uncharacterized protein</fullName>
    </submittedName>
</protein>
<dbReference type="OrthoDB" id="1108442at2759"/>
<dbReference type="AlphaFoldDB" id="A0A2Z6MJM5"/>
<dbReference type="Proteomes" id="UP000242715">
    <property type="component" value="Unassembled WGS sequence"/>
</dbReference>
<reference evidence="2" key="1">
    <citation type="journal article" date="2017" name="Front. Plant Sci.">
        <title>Climate Clever Clovers: New Paradigm to Reduce the Environmental Footprint of Ruminants by Breeding Low Methanogenic Forages Utilizing Haplotype Variation.</title>
        <authorList>
            <person name="Kaur P."/>
            <person name="Appels R."/>
            <person name="Bayer P.E."/>
            <person name="Keeble-Gagnere G."/>
            <person name="Wang J."/>
            <person name="Hirakawa H."/>
            <person name="Shirasawa K."/>
            <person name="Vercoe P."/>
            <person name="Stefanova K."/>
            <person name="Durmic Z."/>
            <person name="Nichols P."/>
            <person name="Revell C."/>
            <person name="Isobe S.N."/>
            <person name="Edwards D."/>
            <person name="Erskine W."/>
        </authorList>
    </citation>
    <scope>NUCLEOTIDE SEQUENCE [LARGE SCALE GENOMIC DNA]</scope>
    <source>
        <strain evidence="2">cv. Daliak</strain>
    </source>
</reference>
<organism evidence="1 2">
    <name type="scientific">Trifolium subterraneum</name>
    <name type="common">Subterranean clover</name>
    <dbReference type="NCBI Taxonomy" id="3900"/>
    <lineage>
        <taxon>Eukaryota</taxon>
        <taxon>Viridiplantae</taxon>
        <taxon>Streptophyta</taxon>
        <taxon>Embryophyta</taxon>
        <taxon>Tracheophyta</taxon>
        <taxon>Spermatophyta</taxon>
        <taxon>Magnoliopsida</taxon>
        <taxon>eudicotyledons</taxon>
        <taxon>Gunneridae</taxon>
        <taxon>Pentapetalae</taxon>
        <taxon>rosids</taxon>
        <taxon>fabids</taxon>
        <taxon>Fabales</taxon>
        <taxon>Fabaceae</taxon>
        <taxon>Papilionoideae</taxon>
        <taxon>50 kb inversion clade</taxon>
        <taxon>NPAAA clade</taxon>
        <taxon>Hologalegina</taxon>
        <taxon>IRL clade</taxon>
        <taxon>Trifolieae</taxon>
        <taxon>Trifolium</taxon>
    </lineage>
</organism>
<dbReference type="PANTHER" id="PTHR17695:SF11">
    <property type="entry name" value="SMALL SUBUNIT PROCESSOME COMPONENT 20 HOMOLOG"/>
    <property type="match status" value="1"/>
</dbReference>
<name>A0A2Z6MJM5_TRISU</name>
<dbReference type="GO" id="GO:0030686">
    <property type="term" value="C:90S preribosome"/>
    <property type="evidence" value="ECO:0007669"/>
    <property type="project" value="TreeGrafter"/>
</dbReference>
<dbReference type="PANTHER" id="PTHR17695">
    <property type="entry name" value="SMALL SUBUNIT PROCESSOME COMPONENT 20 HOMOLOG"/>
    <property type="match status" value="1"/>
</dbReference>
<keyword evidence="2" id="KW-1185">Reference proteome</keyword>